<dbReference type="Proteomes" id="UP000187735">
    <property type="component" value="Chromosome"/>
</dbReference>
<sequence length="98" mass="11068">MPKWSAKDKRQYEHIQDSELKSGSSEDEAAEIAARTVNKQRRKEGRTPNKTTQGTGNPNTPLSDRTVNELRNMASELKIDGRSKMNKAELVKAIRQKS</sequence>
<evidence type="ECO:0000313" key="3">
    <source>
        <dbReference type="EMBL" id="APZ93545.1"/>
    </source>
</evidence>
<feature type="domain" description="Rho termination factor-like N-terminal" evidence="2">
    <location>
        <begin position="61"/>
        <end position="98"/>
    </location>
</feature>
<dbReference type="GO" id="GO:0006353">
    <property type="term" value="P:DNA-templated transcription termination"/>
    <property type="evidence" value="ECO:0007669"/>
    <property type="project" value="InterPro"/>
</dbReference>
<dbReference type="OrthoDB" id="215254at2"/>
<gene>
    <name evidence="3" type="ORF">Fuma_03163</name>
</gene>
<dbReference type="InterPro" id="IPR036269">
    <property type="entry name" value="Rho_N_sf"/>
</dbReference>
<accession>A0A1P8WHL6</accession>
<dbReference type="RefSeq" id="WP_077028332.1">
    <property type="nucleotide sequence ID" value="NZ_CP017641.1"/>
</dbReference>
<dbReference type="SMART" id="SM00959">
    <property type="entry name" value="Rho_N"/>
    <property type="match status" value="1"/>
</dbReference>
<keyword evidence="4" id="KW-1185">Reference proteome</keyword>
<dbReference type="SUPFAM" id="SSF68912">
    <property type="entry name" value="Rho N-terminal domain-like"/>
    <property type="match status" value="1"/>
</dbReference>
<dbReference type="InterPro" id="IPR011112">
    <property type="entry name" value="Rho-like_N"/>
</dbReference>
<dbReference type="EMBL" id="CP017641">
    <property type="protein sequence ID" value="APZ93545.1"/>
    <property type="molecule type" value="Genomic_DNA"/>
</dbReference>
<dbReference type="Gene3D" id="1.10.720.10">
    <property type="match status" value="1"/>
</dbReference>
<dbReference type="Pfam" id="PF07498">
    <property type="entry name" value="Rho_N"/>
    <property type="match status" value="1"/>
</dbReference>
<name>A0A1P8WHL6_9PLAN</name>
<feature type="compositionally biased region" description="Basic and acidic residues" evidence="1">
    <location>
        <begin position="1"/>
        <end position="20"/>
    </location>
</feature>
<dbReference type="KEGG" id="fmr:Fuma_03163"/>
<evidence type="ECO:0000313" key="4">
    <source>
        <dbReference type="Proteomes" id="UP000187735"/>
    </source>
</evidence>
<protein>
    <recommendedName>
        <fullName evidence="2">Rho termination factor-like N-terminal domain-containing protein</fullName>
    </recommendedName>
</protein>
<evidence type="ECO:0000259" key="2">
    <source>
        <dbReference type="SMART" id="SM00959"/>
    </source>
</evidence>
<reference evidence="3 4" key="1">
    <citation type="journal article" date="2016" name="Front. Microbiol.">
        <title>Fuerstia marisgermanicae gen. nov., sp. nov., an Unusual Member of the Phylum Planctomycetes from the German Wadden Sea.</title>
        <authorList>
            <person name="Kohn T."/>
            <person name="Heuer A."/>
            <person name="Jogler M."/>
            <person name="Vollmers J."/>
            <person name="Boedeker C."/>
            <person name="Bunk B."/>
            <person name="Rast P."/>
            <person name="Borchert D."/>
            <person name="Glockner I."/>
            <person name="Freese H.M."/>
            <person name="Klenk H.P."/>
            <person name="Overmann J."/>
            <person name="Kaster A.K."/>
            <person name="Rohde M."/>
            <person name="Wiegand S."/>
            <person name="Jogler C."/>
        </authorList>
    </citation>
    <scope>NUCLEOTIDE SEQUENCE [LARGE SCALE GENOMIC DNA]</scope>
    <source>
        <strain evidence="3 4">NH11</strain>
    </source>
</reference>
<evidence type="ECO:0000256" key="1">
    <source>
        <dbReference type="SAM" id="MobiDB-lite"/>
    </source>
</evidence>
<organism evidence="3 4">
    <name type="scientific">Fuerstiella marisgermanici</name>
    <dbReference type="NCBI Taxonomy" id="1891926"/>
    <lineage>
        <taxon>Bacteria</taxon>
        <taxon>Pseudomonadati</taxon>
        <taxon>Planctomycetota</taxon>
        <taxon>Planctomycetia</taxon>
        <taxon>Planctomycetales</taxon>
        <taxon>Planctomycetaceae</taxon>
        <taxon>Fuerstiella</taxon>
    </lineage>
</organism>
<feature type="compositionally biased region" description="Polar residues" evidence="1">
    <location>
        <begin position="48"/>
        <end position="65"/>
    </location>
</feature>
<dbReference type="AlphaFoldDB" id="A0A1P8WHL6"/>
<proteinExistence type="predicted"/>
<feature type="region of interest" description="Disordered" evidence="1">
    <location>
        <begin position="1"/>
        <end position="66"/>
    </location>
</feature>
<dbReference type="STRING" id="1891926.Fuma_03163"/>